<protein>
    <submittedName>
        <fullName evidence="2">Uncharacterized protein</fullName>
    </submittedName>
</protein>
<feature type="region of interest" description="Disordered" evidence="1">
    <location>
        <begin position="195"/>
        <end position="262"/>
    </location>
</feature>
<feature type="compositionally biased region" description="Polar residues" evidence="1">
    <location>
        <begin position="99"/>
        <end position="123"/>
    </location>
</feature>
<feature type="region of interest" description="Disordered" evidence="1">
    <location>
        <begin position="89"/>
        <end position="144"/>
    </location>
</feature>
<reference evidence="2" key="1">
    <citation type="submission" date="2020-06" db="EMBL/GenBank/DDBJ databases">
        <authorList>
            <consortium name="Plant Systems Biology data submission"/>
        </authorList>
    </citation>
    <scope>NUCLEOTIDE SEQUENCE</scope>
    <source>
        <strain evidence="2">D6</strain>
    </source>
</reference>
<proteinExistence type="predicted"/>
<dbReference type="AlphaFoldDB" id="A0A9N8E1T0"/>
<evidence type="ECO:0000256" key="1">
    <source>
        <dbReference type="SAM" id="MobiDB-lite"/>
    </source>
</evidence>
<keyword evidence="3" id="KW-1185">Reference proteome</keyword>
<dbReference type="OrthoDB" id="49302at2759"/>
<feature type="compositionally biased region" description="Low complexity" evidence="1">
    <location>
        <begin position="220"/>
        <end position="232"/>
    </location>
</feature>
<dbReference type="EMBL" id="CAICTM010000564">
    <property type="protein sequence ID" value="CAB9512991.1"/>
    <property type="molecule type" value="Genomic_DNA"/>
</dbReference>
<comment type="caution">
    <text evidence="2">The sequence shown here is derived from an EMBL/GenBank/DDBJ whole genome shotgun (WGS) entry which is preliminary data.</text>
</comment>
<name>A0A9N8E1T0_9STRA</name>
<evidence type="ECO:0000313" key="3">
    <source>
        <dbReference type="Proteomes" id="UP001153069"/>
    </source>
</evidence>
<feature type="region of interest" description="Disordered" evidence="1">
    <location>
        <begin position="392"/>
        <end position="416"/>
    </location>
</feature>
<evidence type="ECO:0000313" key="2">
    <source>
        <dbReference type="EMBL" id="CAB9512991.1"/>
    </source>
</evidence>
<gene>
    <name evidence="2" type="ORF">SEMRO_565_G167620.1</name>
</gene>
<accession>A0A9N8E1T0</accession>
<organism evidence="2 3">
    <name type="scientific">Seminavis robusta</name>
    <dbReference type="NCBI Taxonomy" id="568900"/>
    <lineage>
        <taxon>Eukaryota</taxon>
        <taxon>Sar</taxon>
        <taxon>Stramenopiles</taxon>
        <taxon>Ochrophyta</taxon>
        <taxon>Bacillariophyta</taxon>
        <taxon>Bacillariophyceae</taxon>
        <taxon>Bacillariophycidae</taxon>
        <taxon>Naviculales</taxon>
        <taxon>Naviculaceae</taxon>
        <taxon>Seminavis</taxon>
    </lineage>
</organism>
<dbReference type="Proteomes" id="UP001153069">
    <property type="component" value="Unassembled WGS sequence"/>
</dbReference>
<sequence length="416" mass="47215">MSKQETGNRMGGDMMHRGSPKKRFLWRRMLPMLADTSMDITRSNDRTAFSHQQETPARLIICHDRKREKKRVNKEFEVGLVENKLAQLDWKSPPEDESCSSSLERTSNMTTRQSQQPQLTVQRKVSLEESQSSEGSEEDFPSCESLDLSNIKKQHESNDALAGSVRGSHQVVSTAASVLLLMRYSVSEEAINRLSSAKKPRKETLKAAPTSTCNKQEVNETPVPTESPPSSSLALQDDKPLDNPSETPLRRVSTSSIGPECPNRLAMPEDPNELNSLHCFVRAHLLEVFSLPSQKDKPGRVGLRCVFCAHLPRKDRAGTTMCTFYPKSLQDLYRSVMTWQRLHFRVCKHVSNKLKDEYWKHKESDQTRGKTTYWVTSAMRLGLQDISHGRNGIYYSNPNPNHHHHPSHSPSKQGQI</sequence>